<evidence type="ECO:0000259" key="1">
    <source>
        <dbReference type="SMART" id="SM00903"/>
    </source>
</evidence>
<comment type="caution">
    <text evidence="2">The sequence shown here is derived from an EMBL/GenBank/DDBJ whole genome shotgun (WGS) entry which is preliminary data.</text>
</comment>
<dbReference type="SUPFAM" id="SSF50475">
    <property type="entry name" value="FMN-binding split barrel"/>
    <property type="match status" value="1"/>
</dbReference>
<dbReference type="Pfam" id="PF01613">
    <property type="entry name" value="Flavin_Reduct"/>
    <property type="match status" value="1"/>
</dbReference>
<sequence>MTIHAGHPFAEPDESRDVVRRFRGRLGGGVSLWTSGAEQPWAGLTVTSLMVAAGEPARILALLDPEADLTEALLTTGAAVVSLVDWTDRALAEMFAGTAPAPGGSFAHGSFEQTAWGPRLTTSDTWAGVRLEDSRETGWSVLVTTVVEHAEVGEDDDPLGHRRGRWTHG</sequence>
<dbReference type="InterPro" id="IPR012349">
    <property type="entry name" value="Split_barrel_FMN-bd"/>
</dbReference>
<dbReference type="Proteomes" id="UP001500575">
    <property type="component" value="Unassembled WGS sequence"/>
</dbReference>
<dbReference type="RefSeq" id="WP_344302309.1">
    <property type="nucleotide sequence ID" value="NZ_BAAAQQ010000002.1"/>
</dbReference>
<dbReference type="EMBL" id="BAAAQQ010000002">
    <property type="protein sequence ID" value="GAA2117088.1"/>
    <property type="molecule type" value="Genomic_DNA"/>
</dbReference>
<dbReference type="Gene3D" id="2.30.110.10">
    <property type="entry name" value="Electron Transport, Fmn-binding Protein, Chain A"/>
    <property type="match status" value="1"/>
</dbReference>
<reference evidence="2 3" key="1">
    <citation type="journal article" date="2019" name="Int. J. Syst. Evol. Microbiol.">
        <title>The Global Catalogue of Microorganisms (GCM) 10K type strain sequencing project: providing services to taxonomists for standard genome sequencing and annotation.</title>
        <authorList>
            <consortium name="The Broad Institute Genomics Platform"/>
            <consortium name="The Broad Institute Genome Sequencing Center for Infectious Disease"/>
            <person name="Wu L."/>
            <person name="Ma J."/>
        </authorList>
    </citation>
    <scope>NUCLEOTIDE SEQUENCE [LARGE SCALE GENOMIC DNA]</scope>
    <source>
        <strain evidence="2 3">JCM 16021</strain>
    </source>
</reference>
<name>A0ABN2XUS3_9ACTN</name>
<dbReference type="InterPro" id="IPR002563">
    <property type="entry name" value="Flavin_Rdtase-like_dom"/>
</dbReference>
<protein>
    <recommendedName>
        <fullName evidence="1">Flavin reductase like domain-containing protein</fullName>
    </recommendedName>
</protein>
<evidence type="ECO:0000313" key="3">
    <source>
        <dbReference type="Proteomes" id="UP001500575"/>
    </source>
</evidence>
<evidence type="ECO:0000313" key="2">
    <source>
        <dbReference type="EMBL" id="GAA2117088.1"/>
    </source>
</evidence>
<gene>
    <name evidence="2" type="ORF">GCM10009843_07760</name>
</gene>
<proteinExistence type="predicted"/>
<accession>A0ABN2XUS3</accession>
<dbReference type="SMART" id="SM00903">
    <property type="entry name" value="Flavin_Reduct"/>
    <property type="match status" value="1"/>
</dbReference>
<feature type="domain" description="Flavin reductase like" evidence="1">
    <location>
        <begin position="23"/>
        <end position="168"/>
    </location>
</feature>
<keyword evidence="3" id="KW-1185">Reference proteome</keyword>
<organism evidence="2 3">
    <name type="scientific">Nocardioides bigeumensis</name>
    <dbReference type="NCBI Taxonomy" id="433657"/>
    <lineage>
        <taxon>Bacteria</taxon>
        <taxon>Bacillati</taxon>
        <taxon>Actinomycetota</taxon>
        <taxon>Actinomycetes</taxon>
        <taxon>Propionibacteriales</taxon>
        <taxon>Nocardioidaceae</taxon>
        <taxon>Nocardioides</taxon>
    </lineage>
</organism>